<dbReference type="Proteomes" id="UP000663760">
    <property type="component" value="Chromosome 10"/>
</dbReference>
<name>A0A7I8KZV9_SPIIN</name>
<dbReference type="OrthoDB" id="770508at2759"/>
<dbReference type="GO" id="GO:0034090">
    <property type="term" value="P:maintenance of meiotic sister chromatid cohesion"/>
    <property type="evidence" value="ECO:0007669"/>
    <property type="project" value="InterPro"/>
</dbReference>
<dbReference type="EMBL" id="LR746273">
    <property type="protein sequence ID" value="CAA7403310.1"/>
    <property type="molecule type" value="Genomic_DNA"/>
</dbReference>
<dbReference type="GO" id="GO:0000775">
    <property type="term" value="C:chromosome, centromeric region"/>
    <property type="evidence" value="ECO:0007669"/>
    <property type="project" value="InterPro"/>
</dbReference>
<dbReference type="InterPro" id="IPR044693">
    <property type="entry name" value="SGO_plant"/>
</dbReference>
<dbReference type="PANTHER" id="PTHR34373:SF9">
    <property type="entry name" value="SHUGOSHIN 2"/>
    <property type="match status" value="1"/>
</dbReference>
<dbReference type="AlphaFoldDB" id="A0A7I8KZV9"/>
<accession>A0A7I8KZV9</accession>
<dbReference type="PANTHER" id="PTHR34373">
    <property type="entry name" value="SHUGOSHIN 2"/>
    <property type="match status" value="1"/>
</dbReference>
<evidence type="ECO:0000313" key="1">
    <source>
        <dbReference type="EMBL" id="CAA7403310.1"/>
    </source>
</evidence>
<sequence length="201" mass="22643">MESMAKGRQRLSDITNTTNHVQKTARTLACQENLNLGPLPQTKDCIAELLKENTALLRLLGERNKIIELNALELQKLQVSCQQLQQQNCQLAKANTLMLAEFNLGKDRVILMTVHVNQQLKVLQHELGCTVATLKRTKLELEEKKKLGQDVAVKTTFKEGAVETLHQVGEKAACNPKRKHASRLYCNHKPPICVLETRMLS</sequence>
<organism evidence="1 2">
    <name type="scientific">Spirodela intermedia</name>
    <name type="common">Intermediate duckweed</name>
    <dbReference type="NCBI Taxonomy" id="51605"/>
    <lineage>
        <taxon>Eukaryota</taxon>
        <taxon>Viridiplantae</taxon>
        <taxon>Streptophyta</taxon>
        <taxon>Embryophyta</taxon>
        <taxon>Tracheophyta</taxon>
        <taxon>Spermatophyta</taxon>
        <taxon>Magnoliopsida</taxon>
        <taxon>Liliopsida</taxon>
        <taxon>Araceae</taxon>
        <taxon>Lemnoideae</taxon>
        <taxon>Spirodela</taxon>
    </lineage>
</organism>
<reference evidence="1" key="1">
    <citation type="submission" date="2020-02" db="EMBL/GenBank/DDBJ databases">
        <authorList>
            <person name="Scholz U."/>
            <person name="Mascher M."/>
            <person name="Fiebig A."/>
        </authorList>
    </citation>
    <scope>NUCLEOTIDE SEQUENCE</scope>
</reference>
<protein>
    <submittedName>
        <fullName evidence="1">Uncharacterized protein</fullName>
    </submittedName>
</protein>
<proteinExistence type="predicted"/>
<dbReference type="GO" id="GO:0045144">
    <property type="term" value="P:meiotic sister chromatid segregation"/>
    <property type="evidence" value="ECO:0007669"/>
    <property type="project" value="InterPro"/>
</dbReference>
<evidence type="ECO:0000313" key="2">
    <source>
        <dbReference type="Proteomes" id="UP000663760"/>
    </source>
</evidence>
<gene>
    <name evidence="1" type="ORF">SI8410_10013988</name>
</gene>
<keyword evidence="2" id="KW-1185">Reference proteome</keyword>